<comment type="caution">
    <text evidence="2">The sequence shown here is derived from an EMBL/GenBank/DDBJ whole genome shotgun (WGS) entry which is preliminary data.</text>
</comment>
<protein>
    <recommendedName>
        <fullName evidence="4">Testicular haploid expressed gene protein-like</fullName>
    </recommendedName>
</protein>
<dbReference type="PANTHER" id="PTHR15901">
    <property type="entry name" value="TESTICULAR HAPLOID EXPRESSED GENE PROTEIN"/>
    <property type="match status" value="1"/>
</dbReference>
<sequence length="232" mass="26015">MDEKIIVTSHPRYGYFYDIKTTDKTVPIIPDLGVSRKSVFDEVKTPAYKKQYNVFRDFTIGRSSPVWNVSNAAMKASPSERLVYLSQHKKFHTDYKPCRPVQTTVSLAAQKASASERIENLSVSKKRATIVEREWIIKKGALTSRASQRVQELSHAKGVPLGFTPDKVEVWQVSKAALKAKPSKRIDDLSLPIKREIAANLPNADAFEVSKAAQKARCSDRLAELAQPIMRG</sequence>
<keyword evidence="1" id="KW-0677">Repeat</keyword>
<evidence type="ECO:0000313" key="2">
    <source>
        <dbReference type="EMBL" id="CAH3028989.1"/>
    </source>
</evidence>
<dbReference type="Proteomes" id="UP001159427">
    <property type="component" value="Unassembled WGS sequence"/>
</dbReference>
<evidence type="ECO:0008006" key="4">
    <source>
        <dbReference type="Google" id="ProtNLM"/>
    </source>
</evidence>
<organism evidence="2 3">
    <name type="scientific">Porites evermanni</name>
    <dbReference type="NCBI Taxonomy" id="104178"/>
    <lineage>
        <taxon>Eukaryota</taxon>
        <taxon>Metazoa</taxon>
        <taxon>Cnidaria</taxon>
        <taxon>Anthozoa</taxon>
        <taxon>Hexacorallia</taxon>
        <taxon>Scleractinia</taxon>
        <taxon>Fungiina</taxon>
        <taxon>Poritidae</taxon>
        <taxon>Porites</taxon>
    </lineage>
</organism>
<dbReference type="Pfam" id="PF14912">
    <property type="entry name" value="THEG"/>
    <property type="match status" value="2"/>
</dbReference>
<reference evidence="2 3" key="1">
    <citation type="submission" date="2022-05" db="EMBL/GenBank/DDBJ databases">
        <authorList>
            <consortium name="Genoscope - CEA"/>
            <person name="William W."/>
        </authorList>
    </citation>
    <scope>NUCLEOTIDE SEQUENCE [LARGE SCALE GENOMIC DNA]</scope>
</reference>
<dbReference type="InterPro" id="IPR006623">
    <property type="entry name" value="THEG"/>
</dbReference>
<dbReference type="PANTHER" id="PTHR15901:SF16">
    <property type="entry name" value="TESTICULAR HAPLOID EXPRESSED GENE PROTEIN"/>
    <property type="match status" value="1"/>
</dbReference>
<dbReference type="EMBL" id="CALNXI010000545">
    <property type="protein sequence ID" value="CAH3028989.1"/>
    <property type="molecule type" value="Genomic_DNA"/>
</dbReference>
<evidence type="ECO:0000313" key="3">
    <source>
        <dbReference type="Proteomes" id="UP001159427"/>
    </source>
</evidence>
<dbReference type="SMART" id="SM00705">
    <property type="entry name" value="THEG"/>
    <property type="match status" value="4"/>
</dbReference>
<gene>
    <name evidence="2" type="ORF">PEVE_00035299</name>
</gene>
<dbReference type="InterPro" id="IPR042401">
    <property type="entry name" value="SPMAP2-like"/>
</dbReference>
<keyword evidence="3" id="KW-1185">Reference proteome</keyword>
<accession>A0ABN8MLW5</accession>
<proteinExistence type="predicted"/>
<evidence type="ECO:0000256" key="1">
    <source>
        <dbReference type="ARBA" id="ARBA00022737"/>
    </source>
</evidence>
<name>A0ABN8MLW5_9CNID</name>